<name>A0AAV9DEI9_ACOCL</name>
<accession>A0AAV9DEI9</accession>
<feature type="region of interest" description="Disordered" evidence="1">
    <location>
        <begin position="122"/>
        <end position="170"/>
    </location>
</feature>
<comment type="caution">
    <text evidence="2">The sequence shown here is derived from an EMBL/GenBank/DDBJ whole genome shotgun (WGS) entry which is preliminary data.</text>
</comment>
<feature type="compositionally biased region" description="Basic and acidic residues" evidence="1">
    <location>
        <begin position="152"/>
        <end position="164"/>
    </location>
</feature>
<dbReference type="AlphaFoldDB" id="A0AAV9DEI9"/>
<keyword evidence="3" id="KW-1185">Reference proteome</keyword>
<reference evidence="2" key="2">
    <citation type="submission" date="2023-06" db="EMBL/GenBank/DDBJ databases">
        <authorList>
            <person name="Ma L."/>
            <person name="Liu K.-W."/>
            <person name="Li Z."/>
            <person name="Hsiao Y.-Y."/>
            <person name="Qi Y."/>
            <person name="Fu T."/>
            <person name="Tang G."/>
            <person name="Zhang D."/>
            <person name="Sun W.-H."/>
            <person name="Liu D.-K."/>
            <person name="Li Y."/>
            <person name="Chen G.-Z."/>
            <person name="Liu X.-D."/>
            <person name="Liao X.-Y."/>
            <person name="Jiang Y.-T."/>
            <person name="Yu X."/>
            <person name="Hao Y."/>
            <person name="Huang J."/>
            <person name="Zhao X.-W."/>
            <person name="Ke S."/>
            <person name="Chen Y.-Y."/>
            <person name="Wu W.-L."/>
            <person name="Hsu J.-L."/>
            <person name="Lin Y.-F."/>
            <person name="Huang M.-D."/>
            <person name="Li C.-Y."/>
            <person name="Huang L."/>
            <person name="Wang Z.-W."/>
            <person name="Zhao X."/>
            <person name="Zhong W.-Y."/>
            <person name="Peng D.-H."/>
            <person name="Ahmad S."/>
            <person name="Lan S."/>
            <person name="Zhang J.-S."/>
            <person name="Tsai W.-C."/>
            <person name="Van De Peer Y."/>
            <person name="Liu Z.-J."/>
        </authorList>
    </citation>
    <scope>NUCLEOTIDE SEQUENCE</scope>
    <source>
        <strain evidence="2">CP</strain>
        <tissue evidence="2">Leaves</tissue>
    </source>
</reference>
<dbReference type="EMBL" id="JAUJYO010000014">
    <property type="protein sequence ID" value="KAK1299354.1"/>
    <property type="molecule type" value="Genomic_DNA"/>
</dbReference>
<evidence type="ECO:0000256" key="1">
    <source>
        <dbReference type="SAM" id="MobiDB-lite"/>
    </source>
</evidence>
<evidence type="ECO:0000313" key="2">
    <source>
        <dbReference type="EMBL" id="KAK1299354.1"/>
    </source>
</evidence>
<dbReference type="Proteomes" id="UP001180020">
    <property type="component" value="Unassembled WGS sequence"/>
</dbReference>
<reference evidence="2" key="1">
    <citation type="journal article" date="2023" name="Nat. Commun.">
        <title>Diploid and tetraploid genomes of Acorus and the evolution of monocots.</title>
        <authorList>
            <person name="Ma L."/>
            <person name="Liu K.W."/>
            <person name="Li Z."/>
            <person name="Hsiao Y.Y."/>
            <person name="Qi Y."/>
            <person name="Fu T."/>
            <person name="Tang G.D."/>
            <person name="Zhang D."/>
            <person name="Sun W.H."/>
            <person name="Liu D.K."/>
            <person name="Li Y."/>
            <person name="Chen G.Z."/>
            <person name="Liu X.D."/>
            <person name="Liao X.Y."/>
            <person name="Jiang Y.T."/>
            <person name="Yu X."/>
            <person name="Hao Y."/>
            <person name="Huang J."/>
            <person name="Zhao X.W."/>
            <person name="Ke S."/>
            <person name="Chen Y.Y."/>
            <person name="Wu W.L."/>
            <person name="Hsu J.L."/>
            <person name="Lin Y.F."/>
            <person name="Huang M.D."/>
            <person name="Li C.Y."/>
            <person name="Huang L."/>
            <person name="Wang Z.W."/>
            <person name="Zhao X."/>
            <person name="Zhong W.Y."/>
            <person name="Peng D.H."/>
            <person name="Ahmad S."/>
            <person name="Lan S."/>
            <person name="Zhang J.S."/>
            <person name="Tsai W.C."/>
            <person name="Van de Peer Y."/>
            <person name="Liu Z.J."/>
        </authorList>
    </citation>
    <scope>NUCLEOTIDE SEQUENCE</scope>
    <source>
        <strain evidence="2">CP</strain>
    </source>
</reference>
<gene>
    <name evidence="2" type="ORF">QJS10_CPB14g01360</name>
</gene>
<evidence type="ECO:0000313" key="3">
    <source>
        <dbReference type="Proteomes" id="UP001180020"/>
    </source>
</evidence>
<proteinExistence type="predicted"/>
<sequence>MGFLQRLLLRTPLCKWSLKILLPLEPTNATPTALVDSIIPSEAIVSAPLPIQVIKDIQQEQLEELHPLSNQVVEALQLNQNEELPPQKNINESMIDKGQCHEGVNGLSQEEVKKSNITVAKMESAHPQQLEDSSHHSDLIVDLSGGSPSSEVTKKSVEQGDHSPMKVISAPSYPAGPRPFKYFESWEAHPTFSATVEAAWDIPIVGNPLYRFVKKLALQQNPRDSLLMVAESMARHKYTDLLSQEEKFARQKSRQLWLEAGLNGNNKLVLNL</sequence>
<protein>
    <submittedName>
        <fullName evidence="2">Uncharacterized protein</fullName>
    </submittedName>
</protein>
<organism evidence="2 3">
    <name type="scientific">Acorus calamus</name>
    <name type="common">Sweet flag</name>
    <dbReference type="NCBI Taxonomy" id="4465"/>
    <lineage>
        <taxon>Eukaryota</taxon>
        <taxon>Viridiplantae</taxon>
        <taxon>Streptophyta</taxon>
        <taxon>Embryophyta</taxon>
        <taxon>Tracheophyta</taxon>
        <taxon>Spermatophyta</taxon>
        <taxon>Magnoliopsida</taxon>
        <taxon>Liliopsida</taxon>
        <taxon>Acoraceae</taxon>
        <taxon>Acorus</taxon>
    </lineage>
</organism>